<accession>A0ABT8BJ52</accession>
<proteinExistence type="predicted"/>
<keyword evidence="2" id="KW-1185">Reference proteome</keyword>
<gene>
    <name evidence="1" type="ORF">QWZ12_12010</name>
</gene>
<sequence>MGEIEIAVGRILPFAAGLGVDELALRLIVLVVWTDSVERTVEEKAVEIRRRLMRAAGA</sequence>
<dbReference type="RefSeq" id="WP_238223158.1">
    <property type="nucleotide sequence ID" value="NZ_BPQD01000004.1"/>
</dbReference>
<dbReference type="EMBL" id="JAUFPX010000008">
    <property type="protein sequence ID" value="MDN3591336.1"/>
    <property type="molecule type" value="Genomic_DNA"/>
</dbReference>
<reference evidence="2" key="1">
    <citation type="journal article" date="2019" name="Int. J. Syst. Evol. Microbiol.">
        <title>The Global Catalogue of Microorganisms (GCM) 10K type strain sequencing project: providing services to taxonomists for standard genome sequencing and annotation.</title>
        <authorList>
            <consortium name="The Broad Institute Genomics Platform"/>
            <consortium name="The Broad Institute Genome Sequencing Center for Infectious Disease"/>
            <person name="Wu L."/>
            <person name="Ma J."/>
        </authorList>
    </citation>
    <scope>NUCLEOTIDE SEQUENCE [LARGE SCALE GENOMIC DNA]</scope>
    <source>
        <strain evidence="2">CECT 7069</strain>
    </source>
</reference>
<name>A0ABT8BJ52_9HYPH</name>
<comment type="caution">
    <text evidence="1">The sequence shown here is derived from an EMBL/GenBank/DDBJ whole genome shotgun (WGS) entry which is preliminary data.</text>
</comment>
<organism evidence="1 2">
    <name type="scientific">Methylobacterium adhaesivum</name>
    <dbReference type="NCBI Taxonomy" id="333297"/>
    <lineage>
        <taxon>Bacteria</taxon>
        <taxon>Pseudomonadati</taxon>
        <taxon>Pseudomonadota</taxon>
        <taxon>Alphaproteobacteria</taxon>
        <taxon>Hyphomicrobiales</taxon>
        <taxon>Methylobacteriaceae</taxon>
        <taxon>Methylobacterium</taxon>
    </lineage>
</organism>
<evidence type="ECO:0000313" key="2">
    <source>
        <dbReference type="Proteomes" id="UP001224644"/>
    </source>
</evidence>
<protein>
    <submittedName>
        <fullName evidence="1">Uncharacterized protein</fullName>
    </submittedName>
</protein>
<evidence type="ECO:0000313" key="1">
    <source>
        <dbReference type="EMBL" id="MDN3591336.1"/>
    </source>
</evidence>
<dbReference type="Proteomes" id="UP001224644">
    <property type="component" value="Unassembled WGS sequence"/>
</dbReference>